<evidence type="ECO:0000313" key="2">
    <source>
        <dbReference type="Proteomes" id="UP000225706"/>
    </source>
</evidence>
<dbReference type="Proteomes" id="UP000225706">
    <property type="component" value="Unassembled WGS sequence"/>
</dbReference>
<comment type="caution">
    <text evidence="1">The sequence shown here is derived from an EMBL/GenBank/DDBJ whole genome shotgun (WGS) entry which is preliminary data.</text>
</comment>
<gene>
    <name evidence="1" type="primary">SMIM20</name>
    <name evidence="1" type="ORF">AWC38_SpisGene21254</name>
</gene>
<organism evidence="1 2">
    <name type="scientific">Stylophora pistillata</name>
    <name type="common">Smooth cauliflower coral</name>
    <dbReference type="NCBI Taxonomy" id="50429"/>
    <lineage>
        <taxon>Eukaryota</taxon>
        <taxon>Metazoa</taxon>
        <taxon>Cnidaria</taxon>
        <taxon>Anthozoa</taxon>
        <taxon>Hexacorallia</taxon>
        <taxon>Scleractinia</taxon>
        <taxon>Astrocoeniina</taxon>
        <taxon>Pocilloporidae</taxon>
        <taxon>Stylophora</taxon>
    </lineage>
</organism>
<name>A0A2B4RCR2_STYPI</name>
<dbReference type="GO" id="GO:0005743">
    <property type="term" value="C:mitochondrial inner membrane"/>
    <property type="evidence" value="ECO:0007669"/>
    <property type="project" value="TreeGrafter"/>
</dbReference>
<reference evidence="2" key="1">
    <citation type="journal article" date="2017" name="bioRxiv">
        <title>Comparative analysis of the genomes of Stylophora pistillata and Acropora digitifera provides evidence for extensive differences between species of corals.</title>
        <authorList>
            <person name="Voolstra C.R."/>
            <person name="Li Y."/>
            <person name="Liew Y.J."/>
            <person name="Baumgarten S."/>
            <person name="Zoccola D."/>
            <person name="Flot J.-F."/>
            <person name="Tambutte S."/>
            <person name="Allemand D."/>
            <person name="Aranda M."/>
        </authorList>
    </citation>
    <scope>NUCLEOTIDE SEQUENCE [LARGE SCALE GENOMIC DNA]</scope>
</reference>
<proteinExistence type="predicted"/>
<keyword evidence="2" id="KW-1185">Reference proteome</keyword>
<dbReference type="PANTHER" id="PTHR34923:SF1">
    <property type="entry name" value="SMALL INTEGRAL MEMBRANE PROTEIN 20"/>
    <property type="match status" value="1"/>
</dbReference>
<dbReference type="STRING" id="50429.A0A2B4RCR2"/>
<dbReference type="GO" id="GO:0033617">
    <property type="term" value="P:mitochondrial respiratory chain complex IV assembly"/>
    <property type="evidence" value="ECO:0007669"/>
    <property type="project" value="InterPro"/>
</dbReference>
<dbReference type="Pfam" id="PF15061">
    <property type="entry name" value="MITRAC7_Phoenixin"/>
    <property type="match status" value="1"/>
</dbReference>
<evidence type="ECO:0000313" key="1">
    <source>
        <dbReference type="EMBL" id="PFX14579.1"/>
    </source>
</evidence>
<dbReference type="AlphaFoldDB" id="A0A2B4RCR2"/>
<dbReference type="PANTHER" id="PTHR34923">
    <property type="entry name" value="SMALL INTEGRAL MEMBRANE PROTEIN 20"/>
    <property type="match status" value="1"/>
</dbReference>
<dbReference type="InterPro" id="IPR027917">
    <property type="entry name" value="MITRAC7/Phoenixin"/>
</dbReference>
<dbReference type="EMBL" id="LSMT01000760">
    <property type="protein sequence ID" value="PFX14579.1"/>
    <property type="molecule type" value="Genomic_DNA"/>
</dbReference>
<sequence>MSNKVKSGIFIGGFVAFTLAALYPAVIYPKLHPEVFQQIQNETRRDIKQEEIQPGNMKVWSDPFSRK</sequence>
<protein>
    <submittedName>
        <fullName evidence="1">Small integral membrane protein 20</fullName>
    </submittedName>
</protein>
<accession>A0A2B4RCR2</accession>